<dbReference type="AlphaFoldDB" id="A0A923MBF3"/>
<dbReference type="GO" id="GO:0006508">
    <property type="term" value="P:proteolysis"/>
    <property type="evidence" value="ECO:0007669"/>
    <property type="project" value="UniProtKB-KW"/>
</dbReference>
<dbReference type="Proteomes" id="UP000596827">
    <property type="component" value="Unassembled WGS sequence"/>
</dbReference>
<dbReference type="InterPro" id="IPR007487">
    <property type="entry name" value="ABC_transpt-TYRBP-like"/>
</dbReference>
<keyword evidence="2" id="KW-0378">Hydrolase</keyword>
<keyword evidence="5" id="KW-1185">Reference proteome</keyword>
<dbReference type="CDD" id="cd06325">
    <property type="entry name" value="PBP1_ABC_unchar_transporter"/>
    <property type="match status" value="1"/>
</dbReference>
<dbReference type="RefSeq" id="WP_187082713.1">
    <property type="nucleotide sequence ID" value="NZ_JACORU010000006.1"/>
</dbReference>
<protein>
    <submittedName>
        <fullName evidence="4">ABC transporter substrate-binding protein</fullName>
    </submittedName>
</protein>
<gene>
    <name evidence="4" type="ORF">H8R02_17385</name>
</gene>
<sequence>MAVRVLSACLAAGATRTAWAQGEPRRVGWLVTGKRANAEGFVNGQFGRLASRGWRLGTDLVLVPRFAENDLRALPALARELVATKPDIIVTGGSGPATAALGATRSIPIVVMYAAAPVEVGLVESLSRPGGNLTGTSAASPEFAGKLLDVLRSVRPSIERVAILRNPDNLGIQQYTPHAQAAAQRLGLKLHYFETRQPQQLRPEELDAARPDAIYVINDFVMGPLYATLARFALERRILSIGVDRNFVRAGGLLSLGPDQDEMEQVLVDYVDRILRGASPAVLPVREPTRFNLTINRRTAAAVGVTLTQELLLRAHEVLDAAVPPA</sequence>
<evidence type="ECO:0000256" key="2">
    <source>
        <dbReference type="ARBA" id="ARBA00022801"/>
    </source>
</evidence>
<dbReference type="PANTHER" id="PTHR35271">
    <property type="entry name" value="ABC TRANSPORTER, SUBSTRATE-BINDING LIPOPROTEIN-RELATED"/>
    <property type="match status" value="1"/>
</dbReference>
<dbReference type="Pfam" id="PF04392">
    <property type="entry name" value="ABC_sub_bind"/>
    <property type="match status" value="1"/>
</dbReference>
<dbReference type="SUPFAM" id="SSF53822">
    <property type="entry name" value="Periplasmic binding protein-like I"/>
    <property type="match status" value="1"/>
</dbReference>
<evidence type="ECO:0000256" key="3">
    <source>
        <dbReference type="ARBA" id="ARBA00022825"/>
    </source>
</evidence>
<dbReference type="EMBL" id="JACORU010000006">
    <property type="protein sequence ID" value="MBC5766244.1"/>
    <property type="molecule type" value="Genomic_DNA"/>
</dbReference>
<organism evidence="4 5">
    <name type="scientific">Ramlibacter albus</name>
    <dbReference type="NCBI Taxonomy" id="2079448"/>
    <lineage>
        <taxon>Bacteria</taxon>
        <taxon>Pseudomonadati</taxon>
        <taxon>Pseudomonadota</taxon>
        <taxon>Betaproteobacteria</taxon>
        <taxon>Burkholderiales</taxon>
        <taxon>Comamonadaceae</taxon>
        <taxon>Ramlibacter</taxon>
    </lineage>
</organism>
<dbReference type="InterPro" id="IPR023828">
    <property type="entry name" value="Peptidase_S8_Ser-AS"/>
</dbReference>
<accession>A0A923MBF3</accession>
<dbReference type="GO" id="GO:0008236">
    <property type="term" value="F:serine-type peptidase activity"/>
    <property type="evidence" value="ECO:0007669"/>
    <property type="project" value="UniProtKB-KW"/>
</dbReference>
<name>A0A923MBF3_9BURK</name>
<evidence type="ECO:0000313" key="5">
    <source>
        <dbReference type="Proteomes" id="UP000596827"/>
    </source>
</evidence>
<dbReference type="PROSITE" id="PS00138">
    <property type="entry name" value="SUBTILASE_SER"/>
    <property type="match status" value="1"/>
</dbReference>
<dbReference type="PANTHER" id="PTHR35271:SF1">
    <property type="entry name" value="ABC TRANSPORTER, SUBSTRATE-BINDING LIPOPROTEIN"/>
    <property type="match status" value="1"/>
</dbReference>
<evidence type="ECO:0000313" key="4">
    <source>
        <dbReference type="EMBL" id="MBC5766244.1"/>
    </source>
</evidence>
<keyword evidence="3" id="KW-0720">Serine protease</keyword>
<comment type="caution">
    <text evidence="4">The sequence shown here is derived from an EMBL/GenBank/DDBJ whole genome shotgun (WGS) entry which is preliminary data.</text>
</comment>
<dbReference type="InterPro" id="IPR028082">
    <property type="entry name" value="Peripla_BP_I"/>
</dbReference>
<reference evidence="4" key="1">
    <citation type="submission" date="2020-08" db="EMBL/GenBank/DDBJ databases">
        <title>Ramlibacter sp. GTP1 16S ribosomal RNA gene genome sequencing and assembly.</title>
        <authorList>
            <person name="Kang M."/>
        </authorList>
    </citation>
    <scope>NUCLEOTIDE SEQUENCE</scope>
    <source>
        <strain evidence="4">GTP1</strain>
    </source>
</reference>
<keyword evidence="1" id="KW-0645">Protease</keyword>
<dbReference type="Gene3D" id="3.40.50.2300">
    <property type="match status" value="2"/>
</dbReference>
<evidence type="ECO:0000256" key="1">
    <source>
        <dbReference type="ARBA" id="ARBA00022670"/>
    </source>
</evidence>
<proteinExistence type="predicted"/>